<comment type="caution">
    <text evidence="2">The sequence shown here is derived from an EMBL/GenBank/DDBJ whole genome shotgun (WGS) entry which is preliminary data.</text>
</comment>
<feature type="compositionally biased region" description="Polar residues" evidence="1">
    <location>
        <begin position="78"/>
        <end position="90"/>
    </location>
</feature>
<gene>
    <name evidence="2" type="ORF">LMG27952_04974</name>
</gene>
<name>A0ABN7I6M1_9BURK</name>
<dbReference type="EMBL" id="CAJHCQ010000014">
    <property type="protein sequence ID" value="CAD6550179.1"/>
    <property type="molecule type" value="Genomic_DNA"/>
</dbReference>
<accession>A0ABN7I6M1</accession>
<proteinExistence type="predicted"/>
<feature type="region of interest" description="Disordered" evidence="1">
    <location>
        <begin position="76"/>
        <end position="97"/>
    </location>
</feature>
<evidence type="ECO:0008006" key="4">
    <source>
        <dbReference type="Google" id="ProtNLM"/>
    </source>
</evidence>
<protein>
    <recommendedName>
        <fullName evidence="4">CopG family transcriptional regulator</fullName>
    </recommendedName>
</protein>
<organism evidence="2 3">
    <name type="scientific">Paraburkholderia hiiakae</name>
    <dbReference type="NCBI Taxonomy" id="1081782"/>
    <lineage>
        <taxon>Bacteria</taxon>
        <taxon>Pseudomonadati</taxon>
        <taxon>Pseudomonadota</taxon>
        <taxon>Betaproteobacteria</taxon>
        <taxon>Burkholderiales</taxon>
        <taxon>Burkholderiaceae</taxon>
        <taxon>Paraburkholderia</taxon>
    </lineage>
</organism>
<evidence type="ECO:0000256" key="1">
    <source>
        <dbReference type="SAM" id="MobiDB-lite"/>
    </source>
</evidence>
<keyword evidence="3" id="KW-1185">Reference proteome</keyword>
<dbReference type="RefSeq" id="WP_236597026.1">
    <property type="nucleotide sequence ID" value="NZ_CAJHCQ010000014.1"/>
</dbReference>
<evidence type="ECO:0000313" key="2">
    <source>
        <dbReference type="EMBL" id="CAD6550179.1"/>
    </source>
</evidence>
<evidence type="ECO:0000313" key="3">
    <source>
        <dbReference type="Proteomes" id="UP000656319"/>
    </source>
</evidence>
<sequence>MMLDANRTILTVRNNRISIEGPSIRTTLDIDDDLLALARVNREHVSIGRVISQLARTALQRPSVATTTCNGLPVVRNAHTTGTVPELSNQMRDKAPG</sequence>
<dbReference type="Proteomes" id="UP000656319">
    <property type="component" value="Unassembled WGS sequence"/>
</dbReference>
<reference evidence="2 3" key="1">
    <citation type="submission" date="2020-10" db="EMBL/GenBank/DDBJ databases">
        <authorList>
            <person name="Peeters C."/>
        </authorList>
    </citation>
    <scope>NUCLEOTIDE SEQUENCE [LARGE SCALE GENOMIC DNA]</scope>
    <source>
        <strain evidence="2 3">LMG 27952</strain>
    </source>
</reference>